<dbReference type="Proteomes" id="UP000075901">
    <property type="component" value="Unassembled WGS sequence"/>
</dbReference>
<keyword evidence="3" id="KW-1185">Reference proteome</keyword>
<organism evidence="2 3">
    <name type="scientific">Anopheles maculatus</name>
    <dbReference type="NCBI Taxonomy" id="74869"/>
    <lineage>
        <taxon>Eukaryota</taxon>
        <taxon>Metazoa</taxon>
        <taxon>Ecdysozoa</taxon>
        <taxon>Arthropoda</taxon>
        <taxon>Hexapoda</taxon>
        <taxon>Insecta</taxon>
        <taxon>Pterygota</taxon>
        <taxon>Neoptera</taxon>
        <taxon>Endopterygota</taxon>
        <taxon>Diptera</taxon>
        <taxon>Nematocera</taxon>
        <taxon>Culicoidea</taxon>
        <taxon>Culicidae</taxon>
        <taxon>Anophelinae</taxon>
        <taxon>Anopheles</taxon>
        <taxon>Anopheles maculatus group</taxon>
    </lineage>
</organism>
<evidence type="ECO:0000313" key="2">
    <source>
        <dbReference type="EnsemblMetazoa" id="AMAM015285-PA"/>
    </source>
</evidence>
<keyword evidence="1" id="KW-1133">Transmembrane helix</keyword>
<dbReference type="VEuPathDB" id="VectorBase:AMAM015285"/>
<proteinExistence type="predicted"/>
<feature type="transmembrane region" description="Helical" evidence="1">
    <location>
        <begin position="44"/>
        <end position="65"/>
    </location>
</feature>
<accession>A0A182SX93</accession>
<evidence type="ECO:0000313" key="3">
    <source>
        <dbReference type="Proteomes" id="UP000075901"/>
    </source>
</evidence>
<keyword evidence="1" id="KW-0472">Membrane</keyword>
<name>A0A182SX93_9DIPT</name>
<protein>
    <submittedName>
        <fullName evidence="2">Uncharacterized protein</fullName>
    </submittedName>
</protein>
<sequence>MHVGDLARTTRIEIGSRQTGSWQARRPSRARWGIVGKLLGVMRVLYHTLTVSSLLCVGAPLIPVSQPASFSFSEGRGTEHVITEVPALGGIFFLELSWLAHLLADV</sequence>
<feature type="transmembrane region" description="Helical" evidence="1">
    <location>
        <begin position="85"/>
        <end position="104"/>
    </location>
</feature>
<keyword evidence="1" id="KW-0812">Transmembrane</keyword>
<reference evidence="2" key="2">
    <citation type="submission" date="2020-05" db="UniProtKB">
        <authorList>
            <consortium name="EnsemblMetazoa"/>
        </authorList>
    </citation>
    <scope>IDENTIFICATION</scope>
    <source>
        <strain evidence="2">maculatus3</strain>
    </source>
</reference>
<evidence type="ECO:0000256" key="1">
    <source>
        <dbReference type="SAM" id="Phobius"/>
    </source>
</evidence>
<dbReference type="AlphaFoldDB" id="A0A182SX93"/>
<reference evidence="3" key="1">
    <citation type="submission" date="2013-09" db="EMBL/GenBank/DDBJ databases">
        <title>The Genome Sequence of Anopheles maculatus species B.</title>
        <authorList>
            <consortium name="The Broad Institute Genomics Platform"/>
            <person name="Neafsey D.E."/>
            <person name="Besansky N."/>
            <person name="Howell P."/>
            <person name="Walton C."/>
            <person name="Young S.K."/>
            <person name="Zeng Q."/>
            <person name="Gargeya S."/>
            <person name="Fitzgerald M."/>
            <person name="Haas B."/>
            <person name="Abouelleil A."/>
            <person name="Allen A.W."/>
            <person name="Alvarado L."/>
            <person name="Arachchi H.M."/>
            <person name="Berlin A.M."/>
            <person name="Chapman S.B."/>
            <person name="Gainer-Dewar J."/>
            <person name="Goldberg J."/>
            <person name="Griggs A."/>
            <person name="Gujja S."/>
            <person name="Hansen M."/>
            <person name="Howarth C."/>
            <person name="Imamovic A."/>
            <person name="Ireland A."/>
            <person name="Larimer J."/>
            <person name="McCowan C."/>
            <person name="Murphy C."/>
            <person name="Pearson M."/>
            <person name="Poon T.W."/>
            <person name="Priest M."/>
            <person name="Roberts A."/>
            <person name="Saif S."/>
            <person name="Shea T."/>
            <person name="Sisk P."/>
            <person name="Sykes S."/>
            <person name="Wortman J."/>
            <person name="Nusbaum C."/>
            <person name="Birren B."/>
        </authorList>
    </citation>
    <scope>NUCLEOTIDE SEQUENCE [LARGE SCALE GENOMIC DNA]</scope>
    <source>
        <strain evidence="3">maculatus3</strain>
    </source>
</reference>
<dbReference type="EnsemblMetazoa" id="AMAM015285-RA">
    <property type="protein sequence ID" value="AMAM015285-PA"/>
    <property type="gene ID" value="AMAM015285"/>
</dbReference>